<keyword evidence="2" id="KW-1185">Reference proteome</keyword>
<proteinExistence type="predicted"/>
<dbReference type="AlphaFoldDB" id="A0A401X8I0"/>
<dbReference type="RefSeq" id="WP_259329202.1">
    <property type="nucleotide sequence ID" value="NZ_BDEV01000156.1"/>
</dbReference>
<protein>
    <submittedName>
        <fullName evidence="1">Uncharacterized protein</fullName>
    </submittedName>
</protein>
<gene>
    <name evidence="1" type="ORF">NBRC3278_3227</name>
</gene>
<organism evidence="1 2">
    <name type="scientific">Acetobacter pasteurianus NBRC 3278</name>
    <dbReference type="NCBI Taxonomy" id="1226660"/>
    <lineage>
        <taxon>Bacteria</taxon>
        <taxon>Pseudomonadati</taxon>
        <taxon>Pseudomonadota</taxon>
        <taxon>Alphaproteobacteria</taxon>
        <taxon>Acetobacterales</taxon>
        <taxon>Acetobacteraceae</taxon>
        <taxon>Acetobacter</taxon>
    </lineage>
</organism>
<name>A0A401X8I0_ACEPA</name>
<evidence type="ECO:0000313" key="1">
    <source>
        <dbReference type="EMBL" id="GCD64134.1"/>
    </source>
</evidence>
<comment type="caution">
    <text evidence="1">The sequence shown here is derived from an EMBL/GenBank/DDBJ whole genome shotgun (WGS) entry which is preliminary data.</text>
</comment>
<dbReference type="EMBL" id="BDEV01000156">
    <property type="protein sequence ID" value="GCD64134.1"/>
    <property type="molecule type" value="Genomic_DNA"/>
</dbReference>
<dbReference type="Proteomes" id="UP000287385">
    <property type="component" value="Unassembled WGS sequence"/>
</dbReference>
<reference evidence="1 2" key="1">
    <citation type="submission" date="2016-06" db="EMBL/GenBank/DDBJ databases">
        <title>Acetobacter pasteurianus NBRC 3278 whole genome sequencing project.</title>
        <authorList>
            <person name="Matsutani M."/>
            <person name="Shiwa Y."/>
            <person name="Okamoto-Kainuma A."/>
            <person name="Ishikawa M."/>
            <person name="Koizumi Y."/>
            <person name="Yoshikawa H."/>
            <person name="Yakushi T."/>
            <person name="Matsushita K."/>
        </authorList>
    </citation>
    <scope>NUCLEOTIDE SEQUENCE [LARGE SCALE GENOMIC DNA]</scope>
    <source>
        <strain evidence="1 2">NBRC 3278</strain>
    </source>
</reference>
<evidence type="ECO:0000313" key="2">
    <source>
        <dbReference type="Proteomes" id="UP000287385"/>
    </source>
</evidence>
<sequence length="49" mass="5418">MLLTSRCSDPALSEADRERITSYLQASLSPAIRAAYATDWQSFTVTSHV</sequence>
<accession>A0A401X8I0</accession>